<dbReference type="InterPro" id="IPR036047">
    <property type="entry name" value="F-box-like_dom_sf"/>
</dbReference>
<feature type="region of interest" description="Disordered" evidence="1">
    <location>
        <begin position="57"/>
        <end position="86"/>
    </location>
</feature>
<evidence type="ECO:0000259" key="2">
    <source>
        <dbReference type="PROSITE" id="PS50181"/>
    </source>
</evidence>
<feature type="compositionally biased region" description="Acidic residues" evidence="1">
    <location>
        <begin position="342"/>
        <end position="355"/>
    </location>
</feature>
<accession>A0ABZ2X5P7</accession>
<keyword evidence="4" id="KW-1185">Reference proteome</keyword>
<dbReference type="SUPFAM" id="SSF81383">
    <property type="entry name" value="F-box domain"/>
    <property type="match status" value="1"/>
</dbReference>
<reference evidence="3 4" key="1">
    <citation type="submission" date="2024-04" db="EMBL/GenBank/DDBJ databases">
        <title>Complete genome sequence of Fusarium acuminatum.</title>
        <authorList>
            <person name="Lan B."/>
        </authorList>
    </citation>
    <scope>NUCLEOTIDE SEQUENCE [LARGE SCALE GENOMIC DNA]</scope>
    <source>
        <strain evidence="3">1A</strain>
    </source>
</reference>
<dbReference type="SMART" id="SM00256">
    <property type="entry name" value="FBOX"/>
    <property type="match status" value="1"/>
</dbReference>
<dbReference type="Gene3D" id="1.20.1280.50">
    <property type="match status" value="1"/>
</dbReference>
<evidence type="ECO:0000313" key="3">
    <source>
        <dbReference type="EMBL" id="WZH47830.1"/>
    </source>
</evidence>
<feature type="domain" description="F-box" evidence="2">
    <location>
        <begin position="4"/>
        <end position="49"/>
    </location>
</feature>
<gene>
    <name evidence="3" type="ORF">QYS62_008990</name>
</gene>
<name>A0ABZ2X5P7_9HYPO</name>
<evidence type="ECO:0000313" key="4">
    <source>
        <dbReference type="Proteomes" id="UP001489902"/>
    </source>
</evidence>
<dbReference type="PROSITE" id="PS50181">
    <property type="entry name" value="FBOX"/>
    <property type="match status" value="1"/>
</dbReference>
<proteinExistence type="predicted"/>
<dbReference type="Proteomes" id="UP001489902">
    <property type="component" value="Chromosome 5"/>
</dbReference>
<feature type="region of interest" description="Disordered" evidence="1">
    <location>
        <begin position="228"/>
        <end position="248"/>
    </location>
</feature>
<dbReference type="EMBL" id="CP151264">
    <property type="protein sequence ID" value="WZH47830.1"/>
    <property type="molecule type" value="Genomic_DNA"/>
</dbReference>
<dbReference type="CDD" id="cd09917">
    <property type="entry name" value="F-box_SF"/>
    <property type="match status" value="1"/>
</dbReference>
<organism evidence="3 4">
    <name type="scientific">Fusarium acuminatum</name>
    <dbReference type="NCBI Taxonomy" id="5515"/>
    <lineage>
        <taxon>Eukaryota</taxon>
        <taxon>Fungi</taxon>
        <taxon>Dikarya</taxon>
        <taxon>Ascomycota</taxon>
        <taxon>Pezizomycotina</taxon>
        <taxon>Sordariomycetes</taxon>
        <taxon>Hypocreomycetidae</taxon>
        <taxon>Hypocreales</taxon>
        <taxon>Nectriaceae</taxon>
        <taxon>Fusarium</taxon>
        <taxon>Fusarium tricinctum species complex</taxon>
    </lineage>
</organism>
<evidence type="ECO:0000256" key="1">
    <source>
        <dbReference type="SAM" id="MobiDB-lite"/>
    </source>
</evidence>
<dbReference type="InterPro" id="IPR001810">
    <property type="entry name" value="F-box_dom"/>
</dbReference>
<sequence length="367" mass="42368">MSSNQWLEILPSELHFRILSHLTPHDLSKLARTCQRFNNIVTPLIWNDIELHEEGYHESKHEPDVPPPVRDPARRPYHSKQPWGNGQGASMKAMSFFTMLQTTHKQDFERFEHIAKRVRHLCTVVEPWWQPRTQNDEVIDPEGIKVWHLLPYFSNLATLELHGNADYQDRDKETAFEISGPTPRLRFAKLWGYMPRAVPAWLLRSGETLERLELGMLDRPISTNLANKPRFTPLPSEKLNADAEGDDESDYGSLHAENWMEGHTTSAACRALCEMTHEVLAADESLALKRIYFYGMLVNPSGSELMSLLKDRGVAREARLGQWCYFDKSPGVVHWGSWDAASDSEDEEEEEDEEYEKMRWSSLLPID</sequence>
<feature type="region of interest" description="Disordered" evidence="1">
    <location>
        <begin position="338"/>
        <end position="367"/>
    </location>
</feature>
<dbReference type="Pfam" id="PF12937">
    <property type="entry name" value="F-box-like"/>
    <property type="match status" value="1"/>
</dbReference>
<protein>
    <recommendedName>
        <fullName evidence="2">F-box domain-containing protein</fullName>
    </recommendedName>
</protein>